<dbReference type="Gene3D" id="3.50.50.60">
    <property type="entry name" value="FAD/NAD(P)-binding domain"/>
    <property type="match status" value="1"/>
</dbReference>
<dbReference type="Proteomes" id="UP001498398">
    <property type="component" value="Unassembled WGS sequence"/>
</dbReference>
<dbReference type="InterPro" id="IPR036188">
    <property type="entry name" value="FAD/NAD-bd_sf"/>
</dbReference>
<dbReference type="SUPFAM" id="SSF54373">
    <property type="entry name" value="FAD-linked reductases, C-terminal domain"/>
    <property type="match status" value="1"/>
</dbReference>
<evidence type="ECO:0000259" key="1">
    <source>
        <dbReference type="Pfam" id="PF01593"/>
    </source>
</evidence>
<dbReference type="InterPro" id="IPR050281">
    <property type="entry name" value="Flavin_monoamine_oxidase"/>
</dbReference>
<evidence type="ECO:0000313" key="3">
    <source>
        <dbReference type="Proteomes" id="UP001498398"/>
    </source>
</evidence>
<name>A0ABR1JIE1_9AGAR</name>
<feature type="domain" description="Amine oxidase" evidence="1">
    <location>
        <begin position="54"/>
        <end position="533"/>
    </location>
</feature>
<dbReference type="Gene3D" id="1.20.1440.240">
    <property type="match status" value="1"/>
</dbReference>
<comment type="caution">
    <text evidence="2">The sequence shown here is derived from an EMBL/GenBank/DDBJ whole genome shotgun (WGS) entry which is preliminary data.</text>
</comment>
<dbReference type="PANTHER" id="PTHR10742:SF342">
    <property type="entry name" value="AMINE OXIDASE"/>
    <property type="match status" value="1"/>
</dbReference>
<gene>
    <name evidence="2" type="ORF">VKT23_009929</name>
</gene>
<protein>
    <recommendedName>
        <fullName evidence="1">Amine oxidase domain-containing protein</fullName>
    </recommendedName>
</protein>
<dbReference type="SUPFAM" id="SSF51905">
    <property type="entry name" value="FAD/NAD(P)-binding domain"/>
    <property type="match status" value="1"/>
</dbReference>
<dbReference type="Gene3D" id="3.90.660.10">
    <property type="match status" value="1"/>
</dbReference>
<keyword evidence="3" id="KW-1185">Reference proteome</keyword>
<dbReference type="EMBL" id="JBANRG010000018">
    <property type="protein sequence ID" value="KAK7458021.1"/>
    <property type="molecule type" value="Genomic_DNA"/>
</dbReference>
<dbReference type="PANTHER" id="PTHR10742">
    <property type="entry name" value="FLAVIN MONOAMINE OXIDASE"/>
    <property type="match status" value="1"/>
</dbReference>
<dbReference type="Pfam" id="PF01593">
    <property type="entry name" value="Amino_oxidase"/>
    <property type="match status" value="1"/>
</dbReference>
<accession>A0ABR1JIE1</accession>
<proteinExistence type="predicted"/>
<organism evidence="2 3">
    <name type="scientific">Marasmiellus scandens</name>
    <dbReference type="NCBI Taxonomy" id="2682957"/>
    <lineage>
        <taxon>Eukaryota</taxon>
        <taxon>Fungi</taxon>
        <taxon>Dikarya</taxon>
        <taxon>Basidiomycota</taxon>
        <taxon>Agaricomycotina</taxon>
        <taxon>Agaricomycetes</taxon>
        <taxon>Agaricomycetidae</taxon>
        <taxon>Agaricales</taxon>
        <taxon>Marasmiineae</taxon>
        <taxon>Omphalotaceae</taxon>
        <taxon>Marasmiellus</taxon>
    </lineage>
</organism>
<sequence>MPSVRSQYAHRILIEHQIRHAMSKGGIEPLSPPERKQNEGNKEPIRVGILGAGIAGLYAALLIDYLGPEGGIVYDILEANPDRVGGRLYTHRFSDSPNDYFDAGAMRYPKIPWMKTTFELFKYLELDRPEILIPYHLDDPLGNNLRHFNNISKSSSQLQIANAQGDFDPFRTKVVGLTESVDDLLGKKLDPFKRKLAKDFQMGWENLMSADQLSMRDWLAMGIKTKPYSEQLINYLETVAGSTGLFNCALSEAIMDAMDFDYQPTPDWFTIQGGGDVLSNSIVQRLTQPIHQDRRVTAITPVFDPKTSKPTSLKVATISKAGSTVESEYAHVISTMPFGCLSMVDTSALQFPWDLQTAIRMLHYDSAVKVAIKFKQRWWEKLTRPQIGGSSTTDRPLRTVVYPSYGIGSEDATMIVSYTWAQDARRMGSYATGHDSASEQLLIERIKFDLADMHDIDDMSILDHVDHKIVDWYKDEYASGAFALLAPGQFSSIYREVTQPVMGMFHFAGEATSVHHAWVVGSLNSAYRAVLEILIHEGNFTMIDKLTCPESPFQQPDEINSMLTIVQVALGQSHRLSKPVDQRNASLNTTAQALASNFMPKIIISN</sequence>
<dbReference type="InterPro" id="IPR002937">
    <property type="entry name" value="Amino_oxidase"/>
</dbReference>
<reference evidence="2 3" key="1">
    <citation type="submission" date="2024-01" db="EMBL/GenBank/DDBJ databases">
        <title>A draft genome for the cacao thread blight pathogen Marasmiellus scandens.</title>
        <authorList>
            <person name="Baruah I.K."/>
            <person name="Leung J."/>
            <person name="Bukari Y."/>
            <person name="Amoako-Attah I."/>
            <person name="Meinhardt L.W."/>
            <person name="Bailey B.A."/>
            <person name="Cohen S.P."/>
        </authorList>
    </citation>
    <scope>NUCLEOTIDE SEQUENCE [LARGE SCALE GENOMIC DNA]</scope>
    <source>
        <strain evidence="2 3">GH-19</strain>
    </source>
</reference>
<evidence type="ECO:0000313" key="2">
    <source>
        <dbReference type="EMBL" id="KAK7458021.1"/>
    </source>
</evidence>